<dbReference type="Pfam" id="PF00296">
    <property type="entry name" value="Bac_luciferase"/>
    <property type="match status" value="1"/>
</dbReference>
<evidence type="ECO:0000256" key="4">
    <source>
        <dbReference type="ARBA" id="ARBA00023033"/>
    </source>
</evidence>
<keyword evidence="2" id="KW-0288">FMN</keyword>
<dbReference type="SUPFAM" id="SSF51679">
    <property type="entry name" value="Bacterial luciferase-like"/>
    <property type="match status" value="1"/>
</dbReference>
<evidence type="ECO:0000313" key="7">
    <source>
        <dbReference type="Proteomes" id="UP001056035"/>
    </source>
</evidence>
<feature type="domain" description="Luciferase-like" evidence="5">
    <location>
        <begin position="16"/>
        <end position="227"/>
    </location>
</feature>
<name>A0ABY5DRE0_9ACTN</name>
<protein>
    <submittedName>
        <fullName evidence="6">LLM class flavin-dependent oxidoreductase</fullName>
    </submittedName>
</protein>
<reference evidence="6 7" key="1">
    <citation type="submission" date="2022-06" db="EMBL/GenBank/DDBJ databases">
        <title>Paraconexibacter antarcticus.</title>
        <authorList>
            <person name="Kim C.S."/>
        </authorList>
    </citation>
    <scope>NUCLEOTIDE SEQUENCE [LARGE SCALE GENOMIC DNA]</scope>
    <source>
        <strain evidence="6 7">02-257</strain>
    </source>
</reference>
<keyword evidence="7" id="KW-1185">Reference proteome</keyword>
<dbReference type="Proteomes" id="UP001056035">
    <property type="component" value="Chromosome"/>
</dbReference>
<evidence type="ECO:0000256" key="3">
    <source>
        <dbReference type="ARBA" id="ARBA00023002"/>
    </source>
</evidence>
<dbReference type="RefSeq" id="WP_254570544.1">
    <property type="nucleotide sequence ID" value="NZ_CP098502.1"/>
</dbReference>
<dbReference type="InterPro" id="IPR011251">
    <property type="entry name" value="Luciferase-like_dom"/>
</dbReference>
<dbReference type="InterPro" id="IPR050172">
    <property type="entry name" value="SsuD_RutA_monooxygenase"/>
</dbReference>
<evidence type="ECO:0000256" key="1">
    <source>
        <dbReference type="ARBA" id="ARBA00022630"/>
    </source>
</evidence>
<keyword evidence="4" id="KW-0503">Monooxygenase</keyword>
<dbReference type="PANTHER" id="PTHR42847:SF4">
    <property type="entry name" value="ALKANESULFONATE MONOOXYGENASE-RELATED"/>
    <property type="match status" value="1"/>
</dbReference>
<evidence type="ECO:0000256" key="2">
    <source>
        <dbReference type="ARBA" id="ARBA00022643"/>
    </source>
</evidence>
<evidence type="ECO:0000313" key="6">
    <source>
        <dbReference type="EMBL" id="UTI63823.1"/>
    </source>
</evidence>
<evidence type="ECO:0000259" key="5">
    <source>
        <dbReference type="Pfam" id="PF00296"/>
    </source>
</evidence>
<keyword evidence="1" id="KW-0285">Flavoprotein</keyword>
<organism evidence="6 7">
    <name type="scientific">Paraconexibacter antarcticus</name>
    <dbReference type="NCBI Taxonomy" id="2949664"/>
    <lineage>
        <taxon>Bacteria</taxon>
        <taxon>Bacillati</taxon>
        <taxon>Actinomycetota</taxon>
        <taxon>Thermoleophilia</taxon>
        <taxon>Solirubrobacterales</taxon>
        <taxon>Paraconexibacteraceae</taxon>
        <taxon>Paraconexibacter</taxon>
    </lineage>
</organism>
<dbReference type="PANTHER" id="PTHR42847">
    <property type="entry name" value="ALKANESULFONATE MONOOXYGENASE"/>
    <property type="match status" value="1"/>
</dbReference>
<dbReference type="EMBL" id="CP098502">
    <property type="protein sequence ID" value="UTI63823.1"/>
    <property type="molecule type" value="Genomic_DNA"/>
</dbReference>
<keyword evidence="3" id="KW-0560">Oxidoreductase</keyword>
<dbReference type="InterPro" id="IPR036661">
    <property type="entry name" value="Luciferase-like_sf"/>
</dbReference>
<proteinExistence type="predicted"/>
<gene>
    <name evidence="6" type="ORF">NBH00_21070</name>
</gene>
<accession>A0ABY5DRE0</accession>
<sequence>MRHAIFLAPFDACSEPAVLLELAVAAEAAGWDGFFLWDHVVYRDPVRALADPWIALAAMAVVTERLRLGPMITPPARRRPWKLARETTTLDRLSGGRLTLGLGLGSDNSKELSGFGEELDDRVRAARLEEALAVLEQCWSGEPVRFGGEHVSVDAKPFLPRPVQLPRPPVWLASRGGARRPMLRAARYDGWFPIELDGPGALRAGIADIAAVRAAAGAPAAFDVAVTTDDGEDPKPWGDAGATWWLEGFGLSPDLERVRRTIATGPRR</sequence>
<dbReference type="Gene3D" id="3.20.20.30">
    <property type="entry name" value="Luciferase-like domain"/>
    <property type="match status" value="1"/>
</dbReference>